<name>A0A409YUQ5_9AGAR</name>
<dbReference type="EMBL" id="NHYE01000251">
    <property type="protein sequence ID" value="PPR06730.1"/>
    <property type="molecule type" value="Genomic_DNA"/>
</dbReference>
<sequence>MADLSSLLLASLNPDTRKQAEQNLSALSSQPGFLTHLLRLVLEPSQDRAIRLAGSIYLKNITKLRWEEDVQPLAEEDKAALRAQLVPAMLALSAPADKAIRAQVAESVALIAELDFPTKWDNLIDQLVMSLSETDYNVNIGVLQTAHSIFQQWRAHVRSDQLFTEINFVLSKFMSPFLQLFRQTAKLLLVQPSPNPALTSSPQNYALVAQAMVLLVEIYHDFTCQDLPPDIEDSNEEFFGPGTGWFQAFLLWDPVELRGDPDDATPSLTSQIKTGIFEIAELFIKLYPEQLQKTASVETFVQAVWTLVGSNKLPGVADDALVSQSLRFLSTAIRSGYYKTLFSSRETISALVEGVVVPNVALREHDVEQFEDDPLEFIRLDLAVSAAGTDLATRRQAAADVLQALVGSGYEAEATDIVGAWINKGLKEYSDNKEENWKAKDSAVYLLTAVATRGSTAQHGVTSTNALVNVVEFFSTHVFQDLQAAPGTVHPILQVDAIRFLLTFRNQLTKEQLLAVLPLLAGHLRSENYVTYTYAAITIDRILSIKKGNHLLFAQADIRDSALELINALLTRIEAARTPEKVAENDHLMKCVMRIVVTARETLIPGYERILARLVAILGVISKNPSNPHFDQYIFESLSGLMRFVVGGSPAVLPNFEQTLFGPFTIIIQQDIDQYIPYVFQILAQMLELHRGTGVPPEFRNLLPFLLTPAIWQQKGSIPGLVRLLKAYLAQDAAQMFAAGQVASVLAVVQQRLIPSKLNDAWGFELLQSVVSNVKPSDLQPYLKPVFIVLLTRMQTSKTDKYVYLLAKFVLYTMAINVEGLTPDLIIQTVEQIQPGLWAQILTNFIIPQAPKFPHKERKLAVVGLTRLLCHSTLMMQEPSVRAWSAAYSALGKLFSEPQYLDLKHDEQGDSGITAVDFEEQTAGYQAAYSRLAASETAEADPVAYVQNPLQYLQQELETLTRQHGQQVQTLIANAEGGRIG</sequence>
<dbReference type="GO" id="GO:0005829">
    <property type="term" value="C:cytosol"/>
    <property type="evidence" value="ECO:0007669"/>
    <property type="project" value="TreeGrafter"/>
</dbReference>
<keyword evidence="7" id="KW-0539">Nucleus</keyword>
<organism evidence="9 10">
    <name type="scientific">Gymnopilus dilepis</name>
    <dbReference type="NCBI Taxonomy" id="231916"/>
    <lineage>
        <taxon>Eukaryota</taxon>
        <taxon>Fungi</taxon>
        <taxon>Dikarya</taxon>
        <taxon>Basidiomycota</taxon>
        <taxon>Agaricomycotina</taxon>
        <taxon>Agaricomycetes</taxon>
        <taxon>Agaricomycetidae</taxon>
        <taxon>Agaricales</taxon>
        <taxon>Agaricineae</taxon>
        <taxon>Hymenogastraceae</taxon>
        <taxon>Gymnopilus</taxon>
    </lineage>
</organism>
<evidence type="ECO:0000256" key="5">
    <source>
        <dbReference type="ARBA" id="ARBA00022490"/>
    </source>
</evidence>
<dbReference type="SUPFAM" id="SSF48371">
    <property type="entry name" value="ARM repeat"/>
    <property type="match status" value="1"/>
</dbReference>
<dbReference type="Proteomes" id="UP000284706">
    <property type="component" value="Unassembled WGS sequence"/>
</dbReference>
<dbReference type="GO" id="GO:0005635">
    <property type="term" value="C:nuclear envelope"/>
    <property type="evidence" value="ECO:0007669"/>
    <property type="project" value="TreeGrafter"/>
</dbReference>
<reference evidence="9 10" key="1">
    <citation type="journal article" date="2018" name="Evol. Lett.">
        <title>Horizontal gene cluster transfer increased hallucinogenic mushroom diversity.</title>
        <authorList>
            <person name="Reynolds H.T."/>
            <person name="Vijayakumar V."/>
            <person name="Gluck-Thaler E."/>
            <person name="Korotkin H.B."/>
            <person name="Matheny P.B."/>
            <person name="Slot J.C."/>
        </authorList>
    </citation>
    <scope>NUCLEOTIDE SEQUENCE [LARGE SCALE GENOMIC DNA]</scope>
    <source>
        <strain evidence="9 10">SRW20</strain>
    </source>
</reference>
<keyword evidence="4" id="KW-0813">Transport</keyword>
<dbReference type="InterPro" id="IPR001494">
    <property type="entry name" value="Importin-beta_N"/>
</dbReference>
<protein>
    <recommendedName>
        <fullName evidence="8">Importin N-terminal domain-containing protein</fullName>
    </recommendedName>
</protein>
<dbReference type="PANTHER" id="PTHR10997:SF8">
    <property type="entry name" value="EXPORTIN-2"/>
    <property type="match status" value="1"/>
</dbReference>
<dbReference type="FunCoup" id="A0A409YUQ5">
    <property type="interactions" value="721"/>
</dbReference>
<dbReference type="PANTHER" id="PTHR10997">
    <property type="entry name" value="IMPORTIN-7, 8, 11"/>
    <property type="match status" value="1"/>
</dbReference>
<dbReference type="InterPro" id="IPR005043">
    <property type="entry name" value="XPO2_C"/>
</dbReference>
<evidence type="ECO:0000259" key="8">
    <source>
        <dbReference type="PROSITE" id="PS50166"/>
    </source>
</evidence>
<dbReference type="InParanoid" id="A0A409YUQ5"/>
<comment type="caution">
    <text evidence="9">The sequence shown here is derived from an EMBL/GenBank/DDBJ whole genome shotgun (WGS) entry which is preliminary data.</text>
</comment>
<evidence type="ECO:0000256" key="3">
    <source>
        <dbReference type="ARBA" id="ARBA00008669"/>
    </source>
</evidence>
<evidence type="ECO:0000256" key="6">
    <source>
        <dbReference type="ARBA" id="ARBA00022927"/>
    </source>
</evidence>
<dbReference type="GO" id="GO:0005049">
    <property type="term" value="F:nuclear export signal receptor activity"/>
    <property type="evidence" value="ECO:0007669"/>
    <property type="project" value="TreeGrafter"/>
</dbReference>
<dbReference type="AlphaFoldDB" id="A0A409YUQ5"/>
<evidence type="ECO:0000256" key="2">
    <source>
        <dbReference type="ARBA" id="ARBA00004496"/>
    </source>
</evidence>
<gene>
    <name evidence="9" type="ORF">CVT26_001335</name>
</gene>
<dbReference type="InterPro" id="IPR013713">
    <property type="entry name" value="XPO2_central"/>
</dbReference>
<dbReference type="STRING" id="231916.A0A409YUQ5"/>
<dbReference type="PROSITE" id="PS50166">
    <property type="entry name" value="IMPORTIN_B_NT"/>
    <property type="match status" value="1"/>
</dbReference>
<evidence type="ECO:0000313" key="10">
    <source>
        <dbReference type="Proteomes" id="UP000284706"/>
    </source>
</evidence>
<dbReference type="GO" id="GO:0006611">
    <property type="term" value="P:protein export from nucleus"/>
    <property type="evidence" value="ECO:0007669"/>
    <property type="project" value="TreeGrafter"/>
</dbReference>
<dbReference type="Pfam" id="PF08506">
    <property type="entry name" value="Cse1"/>
    <property type="match status" value="1"/>
</dbReference>
<feature type="domain" description="Importin N-terminal" evidence="8">
    <location>
        <begin position="20"/>
        <end position="91"/>
    </location>
</feature>
<dbReference type="Pfam" id="PF03810">
    <property type="entry name" value="IBN_N"/>
    <property type="match status" value="1"/>
</dbReference>
<evidence type="ECO:0000256" key="7">
    <source>
        <dbReference type="ARBA" id="ARBA00023242"/>
    </source>
</evidence>
<dbReference type="Pfam" id="PF03378">
    <property type="entry name" value="CAS_CSE1"/>
    <property type="match status" value="1"/>
</dbReference>
<dbReference type="OrthoDB" id="3268246at2759"/>
<dbReference type="GO" id="GO:0006606">
    <property type="term" value="P:protein import into nucleus"/>
    <property type="evidence" value="ECO:0007669"/>
    <property type="project" value="TreeGrafter"/>
</dbReference>
<dbReference type="InterPro" id="IPR011989">
    <property type="entry name" value="ARM-like"/>
</dbReference>
<accession>A0A409YUQ5</accession>
<proteinExistence type="inferred from homology"/>
<keyword evidence="5" id="KW-0963">Cytoplasm</keyword>
<evidence type="ECO:0000256" key="1">
    <source>
        <dbReference type="ARBA" id="ARBA00004123"/>
    </source>
</evidence>
<dbReference type="GO" id="GO:0031267">
    <property type="term" value="F:small GTPase binding"/>
    <property type="evidence" value="ECO:0007669"/>
    <property type="project" value="InterPro"/>
</dbReference>
<keyword evidence="10" id="KW-1185">Reference proteome</keyword>
<comment type="subcellular location">
    <subcellularLocation>
        <location evidence="2">Cytoplasm</location>
    </subcellularLocation>
    <subcellularLocation>
        <location evidence="1">Nucleus</location>
    </subcellularLocation>
</comment>
<comment type="similarity">
    <text evidence="3">Belongs to the XPO2/CSE1 family.</text>
</comment>
<dbReference type="Gene3D" id="1.25.10.10">
    <property type="entry name" value="Leucine-rich Repeat Variant"/>
    <property type="match status" value="1"/>
</dbReference>
<keyword evidence="6" id="KW-0653">Protein transport</keyword>
<evidence type="ECO:0000313" key="9">
    <source>
        <dbReference type="EMBL" id="PPR06730.1"/>
    </source>
</evidence>
<dbReference type="InterPro" id="IPR016024">
    <property type="entry name" value="ARM-type_fold"/>
</dbReference>
<evidence type="ECO:0000256" key="4">
    <source>
        <dbReference type="ARBA" id="ARBA00022448"/>
    </source>
</evidence>
<dbReference type="SMART" id="SM00913">
    <property type="entry name" value="IBN_N"/>
    <property type="match status" value="1"/>
</dbReference>